<dbReference type="InterPro" id="IPR050638">
    <property type="entry name" value="AA-Vitamin_Transporters"/>
</dbReference>
<dbReference type="EMBL" id="JADKPN010000001">
    <property type="protein sequence ID" value="MBF4761514.1"/>
    <property type="molecule type" value="Genomic_DNA"/>
</dbReference>
<evidence type="ECO:0000256" key="7">
    <source>
        <dbReference type="SAM" id="Phobius"/>
    </source>
</evidence>
<feature type="transmembrane region" description="Helical" evidence="7">
    <location>
        <begin position="207"/>
        <end position="225"/>
    </location>
</feature>
<comment type="similarity">
    <text evidence="2">Belongs to the EamA transporter family.</text>
</comment>
<feature type="transmembrane region" description="Helical" evidence="7">
    <location>
        <begin position="262"/>
        <end position="278"/>
    </location>
</feature>
<gene>
    <name evidence="9" type="ORF">ISU07_00110</name>
</gene>
<evidence type="ECO:0000313" key="10">
    <source>
        <dbReference type="Proteomes" id="UP000640489"/>
    </source>
</evidence>
<dbReference type="AlphaFoldDB" id="A0A930V610"/>
<feature type="transmembrane region" description="Helical" evidence="7">
    <location>
        <begin position="176"/>
        <end position="195"/>
    </location>
</feature>
<dbReference type="SUPFAM" id="SSF103481">
    <property type="entry name" value="Multidrug resistance efflux transporter EmrE"/>
    <property type="match status" value="2"/>
</dbReference>
<dbReference type="GO" id="GO:0016020">
    <property type="term" value="C:membrane"/>
    <property type="evidence" value="ECO:0007669"/>
    <property type="project" value="UniProtKB-SubCell"/>
</dbReference>
<feature type="transmembrane region" description="Helical" evidence="7">
    <location>
        <begin position="145"/>
        <end position="164"/>
    </location>
</feature>
<feature type="transmembrane region" description="Helical" evidence="7">
    <location>
        <begin position="121"/>
        <end position="139"/>
    </location>
</feature>
<dbReference type="Proteomes" id="UP000640489">
    <property type="component" value="Unassembled WGS sequence"/>
</dbReference>
<name>A0A930V610_9ACTN</name>
<protein>
    <submittedName>
        <fullName evidence="9">EamA family transporter</fullName>
    </submittedName>
</protein>
<feature type="domain" description="EamA" evidence="8">
    <location>
        <begin position="9"/>
        <end position="135"/>
    </location>
</feature>
<feature type="domain" description="EamA" evidence="8">
    <location>
        <begin position="145"/>
        <end position="276"/>
    </location>
</feature>
<dbReference type="PANTHER" id="PTHR32322:SF2">
    <property type="entry name" value="EAMA DOMAIN-CONTAINING PROTEIN"/>
    <property type="match status" value="1"/>
</dbReference>
<feature type="transmembrane region" description="Helical" evidence="7">
    <location>
        <begin position="36"/>
        <end position="54"/>
    </location>
</feature>
<evidence type="ECO:0000256" key="4">
    <source>
        <dbReference type="ARBA" id="ARBA00022989"/>
    </source>
</evidence>
<proteinExistence type="inferred from homology"/>
<feature type="transmembrane region" description="Helical" evidence="7">
    <location>
        <begin position="237"/>
        <end position="256"/>
    </location>
</feature>
<evidence type="ECO:0000256" key="2">
    <source>
        <dbReference type="ARBA" id="ARBA00007362"/>
    </source>
</evidence>
<evidence type="ECO:0000259" key="8">
    <source>
        <dbReference type="Pfam" id="PF00892"/>
    </source>
</evidence>
<keyword evidence="10" id="KW-1185">Reference proteome</keyword>
<evidence type="ECO:0000256" key="6">
    <source>
        <dbReference type="SAM" id="MobiDB-lite"/>
    </source>
</evidence>
<feature type="transmembrane region" description="Helical" evidence="7">
    <location>
        <begin position="92"/>
        <end position="112"/>
    </location>
</feature>
<dbReference type="InterPro" id="IPR000620">
    <property type="entry name" value="EamA_dom"/>
</dbReference>
<sequence>MEDTSLRTLLVTAVAPIAWGTTYIVTESFLPPDRPLFAAAARALPAGLVLLAVRRRLPHGDWWWKAILLGLCNIGLFMPLLFLAAYELPGGLAATLQCLSPLAVMAIALPVLGERPGVRRVVAGLVGVVGVALLVLRAGGELSTLGLVGAIGSVLVSALGFVLVKRWPSPADMLTTVSWQLVAGGLALVPVALLVEGPPPSLTVANLGGLLWLTTAGTALAYFCWFRGLSRLPAGSVALVGLVNPVVGTLLGVAFAGEVFGWTQALGMVLVLGGVVAGQKRRGRVAVVPGIARSQPNSRFSAAEPAVPARSRHNRHPQECAA</sequence>
<comment type="subcellular location">
    <subcellularLocation>
        <location evidence="1">Membrane</location>
        <topology evidence="1">Multi-pass membrane protein</topology>
    </subcellularLocation>
</comment>
<keyword evidence="5 7" id="KW-0472">Membrane</keyword>
<evidence type="ECO:0000256" key="3">
    <source>
        <dbReference type="ARBA" id="ARBA00022692"/>
    </source>
</evidence>
<comment type="caution">
    <text evidence="9">The sequence shown here is derived from an EMBL/GenBank/DDBJ whole genome shotgun (WGS) entry which is preliminary data.</text>
</comment>
<dbReference type="PANTHER" id="PTHR32322">
    <property type="entry name" value="INNER MEMBRANE TRANSPORTER"/>
    <property type="match status" value="1"/>
</dbReference>
<accession>A0A930V610</accession>
<evidence type="ECO:0000256" key="1">
    <source>
        <dbReference type="ARBA" id="ARBA00004141"/>
    </source>
</evidence>
<dbReference type="RefSeq" id="WP_194704734.1">
    <property type="nucleotide sequence ID" value="NZ_JADKPN010000001.1"/>
</dbReference>
<evidence type="ECO:0000256" key="5">
    <source>
        <dbReference type="ARBA" id="ARBA00023136"/>
    </source>
</evidence>
<dbReference type="Gene3D" id="1.10.3730.20">
    <property type="match status" value="1"/>
</dbReference>
<dbReference type="InterPro" id="IPR037185">
    <property type="entry name" value="EmrE-like"/>
</dbReference>
<organism evidence="9 10">
    <name type="scientific">Nocardioides islandensis</name>
    <dbReference type="NCBI Taxonomy" id="433663"/>
    <lineage>
        <taxon>Bacteria</taxon>
        <taxon>Bacillati</taxon>
        <taxon>Actinomycetota</taxon>
        <taxon>Actinomycetes</taxon>
        <taxon>Propionibacteriales</taxon>
        <taxon>Nocardioidaceae</taxon>
        <taxon>Nocardioides</taxon>
    </lineage>
</organism>
<feature type="region of interest" description="Disordered" evidence="6">
    <location>
        <begin position="299"/>
        <end position="322"/>
    </location>
</feature>
<feature type="transmembrane region" description="Helical" evidence="7">
    <location>
        <begin position="66"/>
        <end position="86"/>
    </location>
</feature>
<evidence type="ECO:0000313" key="9">
    <source>
        <dbReference type="EMBL" id="MBF4761514.1"/>
    </source>
</evidence>
<keyword evidence="4 7" id="KW-1133">Transmembrane helix</keyword>
<keyword evidence="3 7" id="KW-0812">Transmembrane</keyword>
<dbReference type="Pfam" id="PF00892">
    <property type="entry name" value="EamA"/>
    <property type="match status" value="2"/>
</dbReference>
<reference evidence="9" key="1">
    <citation type="submission" date="2020-11" db="EMBL/GenBank/DDBJ databases">
        <title>Nocardioides sp. nov., isolated from Soil of Cynanchum wilfordii Hemsley rhizosphere.</title>
        <authorList>
            <person name="Lee J.-S."/>
            <person name="Suh M.K."/>
            <person name="Kim J.-S."/>
        </authorList>
    </citation>
    <scope>NUCLEOTIDE SEQUENCE</scope>
    <source>
        <strain evidence="9">KCTC 19275</strain>
    </source>
</reference>